<evidence type="ECO:0000256" key="3">
    <source>
        <dbReference type="ARBA" id="ARBA00022763"/>
    </source>
</evidence>
<dbReference type="Proteomes" id="UP000694941">
    <property type="component" value="Unplaced"/>
</dbReference>
<organism evidence="8 9">
    <name type="scientific">Limulus polyphemus</name>
    <name type="common">Atlantic horseshoe crab</name>
    <dbReference type="NCBI Taxonomy" id="6850"/>
    <lineage>
        <taxon>Eukaryota</taxon>
        <taxon>Metazoa</taxon>
        <taxon>Ecdysozoa</taxon>
        <taxon>Arthropoda</taxon>
        <taxon>Chelicerata</taxon>
        <taxon>Merostomata</taxon>
        <taxon>Xiphosura</taxon>
        <taxon>Limulidae</taxon>
        <taxon>Limulus</taxon>
    </lineage>
</organism>
<dbReference type="SUPFAM" id="SSF52540">
    <property type="entry name" value="P-loop containing nucleoside triphosphate hydrolases"/>
    <property type="match status" value="1"/>
</dbReference>
<evidence type="ECO:0000256" key="4">
    <source>
        <dbReference type="ARBA" id="ARBA00022840"/>
    </source>
</evidence>
<dbReference type="CDD" id="cd19491">
    <property type="entry name" value="XRCC3"/>
    <property type="match status" value="1"/>
</dbReference>
<dbReference type="GeneID" id="106471757"/>
<evidence type="ECO:0000259" key="7">
    <source>
        <dbReference type="PROSITE" id="PS50162"/>
    </source>
</evidence>
<dbReference type="PANTHER" id="PTHR46487">
    <property type="entry name" value="DNA REPAIR PROTEIN XRCC3"/>
    <property type="match status" value="1"/>
</dbReference>
<keyword evidence="4" id="KW-0067">ATP-binding</keyword>
<feature type="domain" description="RecA family profile 1" evidence="7">
    <location>
        <begin position="67"/>
        <end position="244"/>
    </location>
</feature>
<evidence type="ECO:0000313" key="8">
    <source>
        <dbReference type="Proteomes" id="UP000694941"/>
    </source>
</evidence>
<dbReference type="PIRSF" id="PIRSF005856">
    <property type="entry name" value="Rad51"/>
    <property type="match status" value="1"/>
</dbReference>
<evidence type="ECO:0000256" key="5">
    <source>
        <dbReference type="ARBA" id="ARBA00023204"/>
    </source>
</evidence>
<sequence>MPYSKEIGNLLLPPRIVEALKKELSKQTKLSQRDVYAVKQAVSQEVLPRSFITAYKLQLPECPPDLVIRKLSSGCPMLDQFLRGGLLMRGVTEIAGESASGKTQFCLQLSLQAQLPEYIGGLNAAVAYICTEDSFPSKRLQQLIQGIKKNKPHEASKINFSDQIYISQIGDVESMWKCVKVTLPNLLRLKKVKLIIIDSVAALFRCEYDLNQIAQRAHDLQTLGHLLHKIALDFGAVVICINQVSAVVDQGGRSNVQEKIVPSLGLAWSNLVTTRVMLSRTSYVYKETTTQLKVYLPVRKLQVLYAPNLPPNHTYFVVTPDCVRGISLDENCS</sequence>
<keyword evidence="2" id="KW-0547">Nucleotide-binding</keyword>
<comment type="subcellular location">
    <subcellularLocation>
        <location evidence="1">Nucleus</location>
    </subcellularLocation>
</comment>
<evidence type="ECO:0000256" key="6">
    <source>
        <dbReference type="ARBA" id="ARBA00023242"/>
    </source>
</evidence>
<dbReference type="InterPro" id="IPR013632">
    <property type="entry name" value="Rad51_C"/>
</dbReference>
<evidence type="ECO:0000256" key="2">
    <source>
        <dbReference type="ARBA" id="ARBA00022741"/>
    </source>
</evidence>
<dbReference type="InterPro" id="IPR047348">
    <property type="entry name" value="XRCC3-like_C"/>
</dbReference>
<keyword evidence="6" id="KW-0539">Nucleus</keyword>
<dbReference type="InterPro" id="IPR016467">
    <property type="entry name" value="DNA_recomb/repair_RecA-like"/>
</dbReference>
<dbReference type="InterPro" id="IPR020588">
    <property type="entry name" value="RecA_ATP-bd"/>
</dbReference>
<dbReference type="RefSeq" id="XP_022256077.1">
    <property type="nucleotide sequence ID" value="XM_022400369.1"/>
</dbReference>
<proteinExistence type="predicted"/>
<name>A0ABM1TJM1_LIMPO</name>
<keyword evidence="8" id="KW-1185">Reference proteome</keyword>
<dbReference type="Gene3D" id="3.40.50.300">
    <property type="entry name" value="P-loop containing nucleotide triphosphate hydrolases"/>
    <property type="match status" value="1"/>
</dbReference>
<accession>A0ABM1TJM1</accession>
<evidence type="ECO:0000256" key="1">
    <source>
        <dbReference type="ARBA" id="ARBA00004123"/>
    </source>
</evidence>
<dbReference type="PROSITE" id="PS50162">
    <property type="entry name" value="RECA_2"/>
    <property type="match status" value="1"/>
</dbReference>
<dbReference type="InterPro" id="IPR027417">
    <property type="entry name" value="P-loop_NTPase"/>
</dbReference>
<gene>
    <name evidence="9" type="primary">LOC106471757</name>
</gene>
<protein>
    <submittedName>
        <fullName evidence="9">DNA repair protein XRCC3-like isoform X2</fullName>
    </submittedName>
</protein>
<evidence type="ECO:0000313" key="9">
    <source>
        <dbReference type="RefSeq" id="XP_022256077.1"/>
    </source>
</evidence>
<keyword evidence="3" id="KW-0227">DNA damage</keyword>
<reference evidence="9" key="1">
    <citation type="submission" date="2025-08" db="UniProtKB">
        <authorList>
            <consortium name="RefSeq"/>
        </authorList>
    </citation>
    <scope>IDENTIFICATION</scope>
    <source>
        <tissue evidence="9">Muscle</tissue>
    </source>
</reference>
<dbReference type="PANTHER" id="PTHR46487:SF1">
    <property type="entry name" value="DNA REPAIR PROTEIN XRCC3"/>
    <property type="match status" value="1"/>
</dbReference>
<keyword evidence="5" id="KW-0234">DNA repair</keyword>
<dbReference type="Pfam" id="PF08423">
    <property type="entry name" value="Rad51"/>
    <property type="match status" value="1"/>
</dbReference>